<accession>A0A0F9U3L6</accession>
<organism evidence="2">
    <name type="scientific">marine sediment metagenome</name>
    <dbReference type="NCBI Taxonomy" id="412755"/>
    <lineage>
        <taxon>unclassified sequences</taxon>
        <taxon>metagenomes</taxon>
        <taxon>ecological metagenomes</taxon>
    </lineage>
</organism>
<feature type="compositionally biased region" description="Basic and acidic residues" evidence="1">
    <location>
        <begin position="412"/>
        <end position="428"/>
    </location>
</feature>
<evidence type="ECO:0000256" key="1">
    <source>
        <dbReference type="SAM" id="MobiDB-lite"/>
    </source>
</evidence>
<sequence>MSDLQKLFASSRRKMSGASSTVRGNLVLKAKEFKADTVVGEVVSGPAAGTEIEVKYSGTLGQKDYTKKRGKSEVNIENGGTLRIEGVSEGKEGVYDSRWMITFNGSPKVGQHNVIPDAVCNYVDNGRRDNEDRPKLKVNQLIMDAEKHVTSVEDLQSAIEAGFAAEGAVTLFGQDDEGNVIQAPFFRSGSMVDGNWVANDAAERAAETIESFGDGIAQVEAVLKKGGFSVVPTRGYSVGPTTAENIERLIEEASEKGVRARISTIDPQNWVCPTIGMRLQRALSLTGDAALPADTGAKLAEAFKSYGDKAEAATFESKGWRGLSDDTLTKFFASVGVTLRQHPSTGWSTQTLLEDRMDGMDRGFAVKGFQQMPTAPYPAVEACADARNAYYTEMTEACEAAVAGLRVEAGAGKKVDEKSAAEAPKDELPADEGDALDDLLGDVSDDMQLDG</sequence>
<dbReference type="EMBL" id="LAZR01000150">
    <property type="protein sequence ID" value="KKN86199.1"/>
    <property type="molecule type" value="Genomic_DNA"/>
</dbReference>
<reference evidence="2" key="1">
    <citation type="journal article" date="2015" name="Nature">
        <title>Complex archaea that bridge the gap between prokaryotes and eukaryotes.</title>
        <authorList>
            <person name="Spang A."/>
            <person name="Saw J.H."/>
            <person name="Jorgensen S.L."/>
            <person name="Zaremba-Niedzwiedzka K."/>
            <person name="Martijn J."/>
            <person name="Lind A.E."/>
            <person name="van Eijk R."/>
            <person name="Schleper C."/>
            <person name="Guy L."/>
            <person name="Ettema T.J."/>
        </authorList>
    </citation>
    <scope>NUCLEOTIDE SEQUENCE</scope>
</reference>
<gene>
    <name evidence="2" type="ORF">LCGC14_0270680</name>
</gene>
<dbReference type="AlphaFoldDB" id="A0A0F9U3L6"/>
<name>A0A0F9U3L6_9ZZZZ</name>
<comment type="caution">
    <text evidence="2">The sequence shown here is derived from an EMBL/GenBank/DDBJ whole genome shotgun (WGS) entry which is preliminary data.</text>
</comment>
<feature type="region of interest" description="Disordered" evidence="1">
    <location>
        <begin position="412"/>
        <end position="451"/>
    </location>
</feature>
<protein>
    <submittedName>
        <fullName evidence="2">Uncharacterized protein</fullName>
    </submittedName>
</protein>
<evidence type="ECO:0000313" key="2">
    <source>
        <dbReference type="EMBL" id="KKN86199.1"/>
    </source>
</evidence>
<proteinExistence type="predicted"/>
<feature type="compositionally biased region" description="Acidic residues" evidence="1">
    <location>
        <begin position="429"/>
        <end position="451"/>
    </location>
</feature>